<gene>
    <name evidence="2" type="ORF">PXEA_LOCUS19198</name>
</gene>
<feature type="compositionally biased region" description="Polar residues" evidence="1">
    <location>
        <begin position="1"/>
        <end position="10"/>
    </location>
</feature>
<dbReference type="Proteomes" id="UP000784294">
    <property type="component" value="Unassembled WGS sequence"/>
</dbReference>
<sequence length="71" mass="8195">MLHESASSRGFNVGHTHDHADRRRRTGRMLRQVLLCLRPSCQGEVKPMLMCRGRTVSGPTEKRPWKASWTH</sequence>
<feature type="region of interest" description="Disordered" evidence="1">
    <location>
        <begin position="1"/>
        <end position="25"/>
    </location>
</feature>
<dbReference type="AlphaFoldDB" id="A0A3S5ACN9"/>
<accession>A0A3S5ACN9</accession>
<evidence type="ECO:0000313" key="3">
    <source>
        <dbReference type="Proteomes" id="UP000784294"/>
    </source>
</evidence>
<evidence type="ECO:0000313" key="2">
    <source>
        <dbReference type="EMBL" id="VEL25758.1"/>
    </source>
</evidence>
<reference evidence="2" key="1">
    <citation type="submission" date="2018-11" db="EMBL/GenBank/DDBJ databases">
        <authorList>
            <consortium name="Pathogen Informatics"/>
        </authorList>
    </citation>
    <scope>NUCLEOTIDE SEQUENCE</scope>
</reference>
<protein>
    <submittedName>
        <fullName evidence="2">Uncharacterized protein</fullName>
    </submittedName>
</protein>
<name>A0A3S5ACN9_9PLAT</name>
<dbReference type="EMBL" id="CAAALY010076068">
    <property type="protein sequence ID" value="VEL25758.1"/>
    <property type="molecule type" value="Genomic_DNA"/>
</dbReference>
<comment type="caution">
    <text evidence="2">The sequence shown here is derived from an EMBL/GenBank/DDBJ whole genome shotgun (WGS) entry which is preliminary data.</text>
</comment>
<proteinExistence type="predicted"/>
<keyword evidence="3" id="KW-1185">Reference proteome</keyword>
<evidence type="ECO:0000256" key="1">
    <source>
        <dbReference type="SAM" id="MobiDB-lite"/>
    </source>
</evidence>
<organism evidence="2 3">
    <name type="scientific">Protopolystoma xenopodis</name>
    <dbReference type="NCBI Taxonomy" id="117903"/>
    <lineage>
        <taxon>Eukaryota</taxon>
        <taxon>Metazoa</taxon>
        <taxon>Spiralia</taxon>
        <taxon>Lophotrochozoa</taxon>
        <taxon>Platyhelminthes</taxon>
        <taxon>Monogenea</taxon>
        <taxon>Polyopisthocotylea</taxon>
        <taxon>Polystomatidea</taxon>
        <taxon>Polystomatidae</taxon>
        <taxon>Protopolystoma</taxon>
    </lineage>
</organism>